<dbReference type="Pfam" id="PF06429">
    <property type="entry name" value="Flg_bbr_C"/>
    <property type="match status" value="1"/>
</dbReference>
<name>A0ABY6Q4I9_9GAMM</name>
<dbReference type="EMBL" id="CP036501">
    <property type="protein sequence ID" value="UZP73791.1"/>
    <property type="molecule type" value="Genomic_DNA"/>
</dbReference>
<dbReference type="InterPro" id="IPR002371">
    <property type="entry name" value="FlgK"/>
</dbReference>
<evidence type="ECO:0000256" key="6">
    <source>
        <dbReference type="ARBA" id="ARBA00023143"/>
    </source>
</evidence>
<keyword evidence="12" id="KW-1185">Reference proteome</keyword>
<organism evidence="11 12">
    <name type="scientific">Candidatus Paraluminiphilus aquimaris</name>
    <dbReference type="NCBI Taxonomy" id="2518994"/>
    <lineage>
        <taxon>Bacteria</taxon>
        <taxon>Pseudomonadati</taxon>
        <taxon>Pseudomonadota</taxon>
        <taxon>Gammaproteobacteria</taxon>
        <taxon>Cellvibrionales</taxon>
        <taxon>Halieaceae</taxon>
        <taxon>Candidatus Paraluminiphilus</taxon>
    </lineage>
</organism>
<evidence type="ECO:0000259" key="8">
    <source>
        <dbReference type="Pfam" id="PF00460"/>
    </source>
</evidence>
<evidence type="ECO:0000256" key="4">
    <source>
        <dbReference type="ARBA" id="ARBA00016244"/>
    </source>
</evidence>
<proteinExistence type="inferred from homology"/>
<reference evidence="11 12" key="1">
    <citation type="submission" date="2019-02" db="EMBL/GenBank/DDBJ databases">
        <title>Halieaceae_genomes.</title>
        <authorList>
            <person name="Li S.-H."/>
        </authorList>
    </citation>
    <scope>NUCLEOTIDE SEQUENCE [LARGE SCALE GENOMIC DNA]</scope>
    <source>
        <strain evidence="11 12">JH123</strain>
    </source>
</reference>
<dbReference type="SUPFAM" id="SSF64518">
    <property type="entry name" value="Phase 1 flagellin"/>
    <property type="match status" value="1"/>
</dbReference>
<dbReference type="Pfam" id="PF00460">
    <property type="entry name" value="Flg_bb_rod"/>
    <property type="match status" value="1"/>
</dbReference>
<dbReference type="Proteomes" id="UP001317963">
    <property type="component" value="Chromosome"/>
</dbReference>
<comment type="subcellular location">
    <subcellularLocation>
        <location evidence="1 7">Bacterial flagellum</location>
    </subcellularLocation>
    <subcellularLocation>
        <location evidence="2 7">Secreted</location>
    </subcellularLocation>
</comment>
<evidence type="ECO:0000259" key="10">
    <source>
        <dbReference type="Pfam" id="PF22638"/>
    </source>
</evidence>
<evidence type="ECO:0000313" key="11">
    <source>
        <dbReference type="EMBL" id="UZP73791.1"/>
    </source>
</evidence>
<accession>A0ABY6Q4I9</accession>
<dbReference type="NCBIfam" id="TIGR02492">
    <property type="entry name" value="flgK_ends"/>
    <property type="match status" value="1"/>
</dbReference>
<evidence type="ECO:0000313" key="12">
    <source>
        <dbReference type="Proteomes" id="UP001317963"/>
    </source>
</evidence>
<feature type="domain" description="Flagellar basal body rod protein N-terminal" evidence="8">
    <location>
        <begin position="6"/>
        <end position="34"/>
    </location>
</feature>
<dbReference type="InterPro" id="IPR053927">
    <property type="entry name" value="FlgK_helical"/>
</dbReference>
<evidence type="ECO:0000259" key="9">
    <source>
        <dbReference type="Pfam" id="PF06429"/>
    </source>
</evidence>
<dbReference type="PANTHER" id="PTHR30033">
    <property type="entry name" value="FLAGELLAR HOOK-ASSOCIATED PROTEIN 1"/>
    <property type="match status" value="1"/>
</dbReference>
<dbReference type="PRINTS" id="PR01005">
    <property type="entry name" value="FLGHOOKAP1"/>
</dbReference>
<keyword evidence="5 7" id="KW-0964">Secreted</keyword>
<dbReference type="InterPro" id="IPR001444">
    <property type="entry name" value="Flag_bb_rod_N"/>
</dbReference>
<feature type="domain" description="Flagellar basal-body/hook protein C-terminal" evidence="9">
    <location>
        <begin position="505"/>
        <end position="541"/>
    </location>
</feature>
<keyword evidence="11" id="KW-0966">Cell projection</keyword>
<dbReference type="InterPro" id="IPR010930">
    <property type="entry name" value="Flg_bb/hook_C_dom"/>
</dbReference>
<gene>
    <name evidence="7 11" type="primary">flgK</name>
    <name evidence="11" type="ORF">E0F26_03110</name>
</gene>
<keyword evidence="6 7" id="KW-0975">Bacterial flagellum</keyword>
<evidence type="ECO:0000256" key="1">
    <source>
        <dbReference type="ARBA" id="ARBA00004365"/>
    </source>
</evidence>
<dbReference type="Pfam" id="PF22638">
    <property type="entry name" value="FlgK_D1"/>
    <property type="match status" value="1"/>
</dbReference>
<dbReference type="PANTHER" id="PTHR30033:SF1">
    <property type="entry name" value="FLAGELLAR HOOK-ASSOCIATED PROTEIN 1"/>
    <property type="match status" value="1"/>
</dbReference>
<comment type="similarity">
    <text evidence="3 7">Belongs to the flagella basal body rod proteins family.</text>
</comment>
<feature type="domain" description="Flagellar hook-associated protein FlgK helical" evidence="10">
    <location>
        <begin position="93"/>
        <end position="326"/>
    </location>
</feature>
<evidence type="ECO:0000256" key="7">
    <source>
        <dbReference type="RuleBase" id="RU362065"/>
    </source>
</evidence>
<evidence type="ECO:0000256" key="2">
    <source>
        <dbReference type="ARBA" id="ARBA00004613"/>
    </source>
</evidence>
<dbReference type="RefSeq" id="WP_279242587.1">
    <property type="nucleotide sequence ID" value="NZ_CP036501.1"/>
</dbReference>
<protein>
    <recommendedName>
        <fullName evidence="4 7">Flagellar hook-associated protein 1</fullName>
        <shortName evidence="7">HAP1</shortName>
    </recommendedName>
</protein>
<keyword evidence="11" id="KW-0969">Cilium</keyword>
<evidence type="ECO:0000256" key="5">
    <source>
        <dbReference type="ARBA" id="ARBA00022525"/>
    </source>
</evidence>
<keyword evidence="11" id="KW-0282">Flagellum</keyword>
<sequence length="545" mass="58255">MAGIFDVGASALSSLQRAIATTGHNIANANTEGYSRQNITFVTQESEFVGGQAFGTGVKVGDVSRSYDQFLTDELRDRTTARNYHDFYYGTSQRVDSLFADASTGLSVAMDNFFVAVDAVATSPSSLPERQVLISEAEMLASRFNYMDERLGSIYTETTSRMSSKANDINQFAQELATLNELIQRFASESSAMPNDLLDKRDLTLLELSKLINVDAQEQSDGSVNVYVGDGIRLVVGSFAESVRVTGERTGDGRPSVFITTPGGAEDNVTSNMTGGELGAALDVASNVVFRARRELGLLAIGLASIVNTQHAQGDDLSGEPGGPFFGDFGTPMIGTGQNSGLSEVSYVIDEPLALTGDAYQIKYGVAGPVLTNLTTGESQAVTGDSVSIDGFTITLSEFAEGMEGDEFRIAPTADAAGLMRVVIRAPEDVAAAARGGSVGDNRNMLTLFDMRQTGSFINTNRSVDDIYRDTLSHVAVETRTSKSSASLEETLLRAATDRRDSIQGVNLEEEAADLVRYQQAYQAAAQVIAAANQVFDTLLRATER</sequence>
<evidence type="ECO:0000256" key="3">
    <source>
        <dbReference type="ARBA" id="ARBA00009677"/>
    </source>
</evidence>